<dbReference type="PATRIC" id="fig|1132509.6.peg.1488"/>
<dbReference type="AlphaFoldDB" id="M0M2K3"/>
<dbReference type="Gene3D" id="3.30.465.10">
    <property type="match status" value="1"/>
</dbReference>
<comment type="cofactor">
    <cofactor evidence="1">
        <name>FAD</name>
        <dbReference type="ChEBI" id="CHEBI:57692"/>
    </cofactor>
</comment>
<dbReference type="FunFam" id="1.10.45.10:FF:000001">
    <property type="entry name" value="D-lactate dehydrogenase mitochondrial"/>
    <property type="match status" value="1"/>
</dbReference>
<keyword evidence="5" id="KW-0809">Transit peptide</keyword>
<dbReference type="InterPro" id="IPR004113">
    <property type="entry name" value="FAD-bd_oxidored_4_C"/>
</dbReference>
<keyword evidence="4" id="KW-0274">FAD</keyword>
<dbReference type="OrthoDB" id="26910at2157"/>
<evidence type="ECO:0000256" key="4">
    <source>
        <dbReference type="ARBA" id="ARBA00022827"/>
    </source>
</evidence>
<sequence>MNHDCSFLTDHLPDDRVSFGGDDRGDHAADWGTPPGEGVVPDAVCWPDATEEVSAVLAAADERGVPVTPYAAGTGLEGNALPAHHGVSMDLTRMDSVLDVRPADFQVDVEPGVLGSRVNDAVDDHDLFLPPLPQSADISTVGGMVANDASGAKTVKYGEVHDWVLGLEAVLADGTVIETGSRAKKTSSGYNLTDLLVGSEGTLGVVTRVTFELARRPKQVRGGRATFDDLDSAAEAIAATMRAGVDVATVELLDPLSAAVANAYSGTDLPESPLVFLEFHANHGIETEVETCREVFERCGATGFEVGAGEAMERLWQARRDLAPAMVAYDPPRRPVKPGDVTVPISDYPTMVRFAKDEAAAHGLDVLCFGHAGDGNLHYNVLVDLDDPDERAAGTVVSDAIVERAIELGGTATGEHGVGQGKRKYLVAEHGEASVEAMRAVKHALDPTDTLNPGKIFPETLDGERLWVDPPE</sequence>
<dbReference type="EC" id="1.1.2.4" evidence="7"/>
<dbReference type="GO" id="GO:0004458">
    <property type="term" value="F:D-lactate dehydrogenase (cytochrome) activity"/>
    <property type="evidence" value="ECO:0007669"/>
    <property type="project" value="UniProtKB-EC"/>
</dbReference>
<dbReference type="EMBL" id="AOMB01000017">
    <property type="protein sequence ID" value="EMA39618.1"/>
    <property type="molecule type" value="Genomic_DNA"/>
</dbReference>
<evidence type="ECO:0000256" key="1">
    <source>
        <dbReference type="ARBA" id="ARBA00001974"/>
    </source>
</evidence>
<dbReference type="Pfam" id="PF01565">
    <property type="entry name" value="FAD_binding_4"/>
    <property type="match status" value="1"/>
</dbReference>
<dbReference type="PROSITE" id="PS51387">
    <property type="entry name" value="FAD_PCMH"/>
    <property type="match status" value="1"/>
</dbReference>
<dbReference type="InterPro" id="IPR016164">
    <property type="entry name" value="FAD-linked_Oxase-like_C"/>
</dbReference>
<evidence type="ECO:0000256" key="5">
    <source>
        <dbReference type="ARBA" id="ARBA00022946"/>
    </source>
</evidence>
<comment type="similarity">
    <text evidence="2">Belongs to the FAD-binding oxidoreductase/transferase type 4 family.</text>
</comment>
<name>M0M2K3_9EURY</name>
<proteinExistence type="inferred from homology"/>
<comment type="caution">
    <text evidence="9">The sequence shown here is derived from an EMBL/GenBank/DDBJ whole genome shotgun (WGS) entry which is preliminary data.</text>
</comment>
<dbReference type="PANTHER" id="PTHR11748">
    <property type="entry name" value="D-LACTATE DEHYDROGENASE"/>
    <property type="match status" value="1"/>
</dbReference>
<dbReference type="InterPro" id="IPR006094">
    <property type="entry name" value="Oxid_FAD_bind_N"/>
</dbReference>
<evidence type="ECO:0000256" key="3">
    <source>
        <dbReference type="ARBA" id="ARBA00022630"/>
    </source>
</evidence>
<accession>M0M2K3</accession>
<evidence type="ECO:0000313" key="10">
    <source>
        <dbReference type="Proteomes" id="UP000011566"/>
    </source>
</evidence>
<reference evidence="9 10" key="1">
    <citation type="journal article" date="2014" name="PLoS Genet.">
        <title>Phylogenetically driven sequencing of extremely halophilic archaea reveals strategies for static and dynamic osmo-response.</title>
        <authorList>
            <person name="Becker E.A."/>
            <person name="Seitzer P.M."/>
            <person name="Tritt A."/>
            <person name="Larsen D."/>
            <person name="Krusor M."/>
            <person name="Yao A.I."/>
            <person name="Wu D."/>
            <person name="Madern D."/>
            <person name="Eisen J.A."/>
            <person name="Darling A.E."/>
            <person name="Facciotti M.T."/>
        </authorList>
    </citation>
    <scope>NUCLEOTIDE SEQUENCE [LARGE SCALE GENOMIC DNA]</scope>
    <source>
        <strain evidence="9 10">100A6</strain>
    </source>
</reference>
<dbReference type="Gene3D" id="3.30.70.2740">
    <property type="match status" value="1"/>
</dbReference>
<gene>
    <name evidence="9" type="ORF">C447_06561</name>
</gene>
<keyword evidence="3" id="KW-0285">Flavoprotein</keyword>
<dbReference type="Gene3D" id="1.10.45.10">
    <property type="entry name" value="Vanillyl-alcohol Oxidase, Chain A, domain 4"/>
    <property type="match status" value="1"/>
</dbReference>
<dbReference type="GO" id="GO:1903457">
    <property type="term" value="P:lactate catabolic process"/>
    <property type="evidence" value="ECO:0007669"/>
    <property type="project" value="TreeGrafter"/>
</dbReference>
<feature type="domain" description="FAD-binding PCMH-type" evidence="8">
    <location>
        <begin position="37"/>
        <end position="216"/>
    </location>
</feature>
<organism evidence="9 10">
    <name type="scientific">Halococcus hamelinensis 100A6</name>
    <dbReference type="NCBI Taxonomy" id="1132509"/>
    <lineage>
        <taxon>Archaea</taxon>
        <taxon>Methanobacteriati</taxon>
        <taxon>Methanobacteriota</taxon>
        <taxon>Stenosarchaea group</taxon>
        <taxon>Halobacteria</taxon>
        <taxon>Halobacteriales</taxon>
        <taxon>Halococcaceae</taxon>
        <taxon>Halococcus</taxon>
    </lineage>
</organism>
<dbReference type="SUPFAM" id="SSF55103">
    <property type="entry name" value="FAD-linked oxidases, C-terminal domain"/>
    <property type="match status" value="1"/>
</dbReference>
<dbReference type="Pfam" id="PF02913">
    <property type="entry name" value="FAD-oxidase_C"/>
    <property type="match status" value="1"/>
</dbReference>
<keyword evidence="6" id="KW-0560">Oxidoreductase</keyword>
<dbReference type="FunFam" id="3.30.70.2740:FF:000001">
    <property type="entry name" value="D-lactate dehydrogenase mitochondrial"/>
    <property type="match status" value="1"/>
</dbReference>
<evidence type="ECO:0000256" key="7">
    <source>
        <dbReference type="ARBA" id="ARBA00038897"/>
    </source>
</evidence>
<evidence type="ECO:0000313" key="9">
    <source>
        <dbReference type="EMBL" id="EMA39618.1"/>
    </source>
</evidence>
<dbReference type="RefSeq" id="WP_007692075.1">
    <property type="nucleotide sequence ID" value="NZ_AJRK01000404.1"/>
</dbReference>
<evidence type="ECO:0000256" key="2">
    <source>
        <dbReference type="ARBA" id="ARBA00008000"/>
    </source>
</evidence>
<dbReference type="Proteomes" id="UP000011566">
    <property type="component" value="Unassembled WGS sequence"/>
</dbReference>
<dbReference type="InterPro" id="IPR016169">
    <property type="entry name" value="FAD-bd_PCMH_sub2"/>
</dbReference>
<dbReference type="eggNOG" id="arCOG00337">
    <property type="taxonomic scope" value="Archaea"/>
</dbReference>
<evidence type="ECO:0000256" key="6">
    <source>
        <dbReference type="ARBA" id="ARBA00023002"/>
    </source>
</evidence>
<evidence type="ECO:0000259" key="8">
    <source>
        <dbReference type="PROSITE" id="PS51387"/>
    </source>
</evidence>
<dbReference type="PANTHER" id="PTHR11748:SF111">
    <property type="entry name" value="D-LACTATE DEHYDROGENASE, MITOCHONDRIAL-RELATED"/>
    <property type="match status" value="1"/>
</dbReference>
<keyword evidence="10" id="KW-1185">Reference proteome</keyword>
<dbReference type="InterPro" id="IPR036318">
    <property type="entry name" value="FAD-bd_PCMH-like_sf"/>
</dbReference>
<dbReference type="GO" id="GO:0008720">
    <property type="term" value="F:D-lactate dehydrogenase (NAD+) activity"/>
    <property type="evidence" value="ECO:0007669"/>
    <property type="project" value="TreeGrafter"/>
</dbReference>
<protein>
    <recommendedName>
        <fullName evidence="7">D-lactate dehydrogenase (cytochrome)</fullName>
        <ecNumber evidence="7">1.1.2.4</ecNumber>
    </recommendedName>
</protein>
<dbReference type="GO" id="GO:0071949">
    <property type="term" value="F:FAD binding"/>
    <property type="evidence" value="ECO:0007669"/>
    <property type="project" value="InterPro"/>
</dbReference>
<dbReference type="InterPro" id="IPR016166">
    <property type="entry name" value="FAD-bd_PCMH"/>
</dbReference>
<dbReference type="InterPro" id="IPR016171">
    <property type="entry name" value="Vanillyl_alc_oxidase_C-sub2"/>
</dbReference>
<dbReference type="SUPFAM" id="SSF56176">
    <property type="entry name" value="FAD-binding/transporter-associated domain-like"/>
    <property type="match status" value="1"/>
</dbReference>